<dbReference type="Gene3D" id="3.90.1600.10">
    <property type="entry name" value="Palm domain of DNA polymerase"/>
    <property type="match status" value="1"/>
</dbReference>
<sequence length="408" mass="47282">LTLLELGGQLQKTLASSAMHLFRRKFLAKDIPTNWGVNARGQDAYFASRVEVHNSESWESEYYDINSSFPYAMTKACPGEYIGSSRSLPDYGLYMGDVTIEIAECYLPPIPTRLKGRLFFPCGQWRTWLSSVDIELLLRMGHKILKVHEVLNFEPFHDLRDYAQTLYDLRKVAATPFERTAFKLLLNSLYGKFAEGELKRSMVVNPEKIERDKWEMLFPGAWIREVPVPIPHRHVPVSMHITARARQTLFEFMHEAVEAEEDVHYCDTDGFSTTHTYETSTELGGLKLEKRLDHTDWVGNKMYYQKGKELQSDGTWTELGDKGVKAKGFSRMNVAKMEALMEGKAIEYSRMKRIKEVAKKGSFKPEEVVISKRLQNVVLPKRFHYPDGYTRPWQMGELREYFQGNRIH</sequence>
<evidence type="ECO:0000256" key="6">
    <source>
        <dbReference type="ARBA" id="ARBA00022932"/>
    </source>
</evidence>
<keyword evidence="3" id="KW-0808">Transferase</keyword>
<evidence type="ECO:0000313" key="10">
    <source>
        <dbReference type="EMBL" id="KKM20262.1"/>
    </source>
</evidence>
<reference evidence="10" key="1">
    <citation type="journal article" date="2015" name="Nature">
        <title>Complex archaea that bridge the gap between prokaryotes and eukaryotes.</title>
        <authorList>
            <person name="Spang A."/>
            <person name="Saw J.H."/>
            <person name="Jorgensen S.L."/>
            <person name="Zaremba-Niedzwiedzka K."/>
            <person name="Martijn J."/>
            <person name="Lind A.E."/>
            <person name="van Eijk R."/>
            <person name="Schleper C."/>
            <person name="Guy L."/>
            <person name="Ettema T.J."/>
        </authorList>
    </citation>
    <scope>NUCLEOTIDE SEQUENCE</scope>
</reference>
<dbReference type="InterPro" id="IPR023211">
    <property type="entry name" value="DNA_pol_palm_dom_sf"/>
</dbReference>
<dbReference type="GO" id="GO:0000166">
    <property type="term" value="F:nucleotide binding"/>
    <property type="evidence" value="ECO:0007669"/>
    <property type="project" value="InterPro"/>
</dbReference>
<gene>
    <name evidence="10" type="ORF">LCGC14_1647170</name>
</gene>
<protein>
    <recommendedName>
        <fullName evidence="2">DNA-directed DNA polymerase</fullName>
        <ecNumber evidence="2">2.7.7.7</ecNumber>
    </recommendedName>
</protein>
<dbReference type="Pfam" id="PF03175">
    <property type="entry name" value="DNA_pol_B_2"/>
    <property type="match status" value="1"/>
</dbReference>
<comment type="catalytic activity">
    <reaction evidence="8">
        <text>DNA(n) + a 2'-deoxyribonucleoside 5'-triphosphate = DNA(n+1) + diphosphate</text>
        <dbReference type="Rhea" id="RHEA:22508"/>
        <dbReference type="Rhea" id="RHEA-COMP:17339"/>
        <dbReference type="Rhea" id="RHEA-COMP:17340"/>
        <dbReference type="ChEBI" id="CHEBI:33019"/>
        <dbReference type="ChEBI" id="CHEBI:61560"/>
        <dbReference type="ChEBI" id="CHEBI:173112"/>
        <dbReference type="EC" id="2.7.7.7"/>
    </reaction>
</comment>
<organism evidence="10">
    <name type="scientific">marine sediment metagenome</name>
    <dbReference type="NCBI Taxonomy" id="412755"/>
    <lineage>
        <taxon>unclassified sequences</taxon>
        <taxon>metagenomes</taxon>
        <taxon>ecological metagenomes</taxon>
    </lineage>
</organism>
<feature type="domain" description="DNA-directed DNA polymerase family B mitochondria/virus" evidence="9">
    <location>
        <begin position="13"/>
        <end position="198"/>
    </location>
</feature>
<evidence type="ECO:0000256" key="1">
    <source>
        <dbReference type="ARBA" id="ARBA00005755"/>
    </source>
</evidence>
<comment type="caution">
    <text evidence="10">The sequence shown here is derived from an EMBL/GenBank/DDBJ whole genome shotgun (WGS) entry which is preliminary data.</text>
</comment>
<dbReference type="AlphaFoldDB" id="A0A0F9HYM9"/>
<keyword evidence="5" id="KW-0235">DNA replication</keyword>
<dbReference type="Gene3D" id="3.30.1770.10">
    <property type="entry name" value="TPR 1 domain of DNA polymerase"/>
    <property type="match status" value="1"/>
</dbReference>
<keyword evidence="6" id="KW-0239">DNA-directed DNA polymerase</keyword>
<dbReference type="GO" id="GO:0003677">
    <property type="term" value="F:DNA binding"/>
    <property type="evidence" value="ECO:0007669"/>
    <property type="project" value="UniProtKB-KW"/>
</dbReference>
<dbReference type="GO" id="GO:0003887">
    <property type="term" value="F:DNA-directed DNA polymerase activity"/>
    <property type="evidence" value="ECO:0007669"/>
    <property type="project" value="UniProtKB-KW"/>
</dbReference>
<dbReference type="Gene3D" id="4.10.80.20">
    <property type="entry name" value="DNA polymerase, domain 5"/>
    <property type="match status" value="1"/>
</dbReference>
<dbReference type="Gene3D" id="1.10.287.690">
    <property type="entry name" value="Helix hairpin bin"/>
    <property type="match status" value="1"/>
</dbReference>
<comment type="similarity">
    <text evidence="1">Belongs to the DNA polymerase type-B family.</text>
</comment>
<feature type="non-terminal residue" evidence="10">
    <location>
        <position position="1"/>
    </location>
</feature>
<evidence type="ECO:0000256" key="4">
    <source>
        <dbReference type="ARBA" id="ARBA00022695"/>
    </source>
</evidence>
<evidence type="ECO:0000256" key="2">
    <source>
        <dbReference type="ARBA" id="ARBA00012417"/>
    </source>
</evidence>
<dbReference type="GO" id="GO:0006260">
    <property type="term" value="P:DNA replication"/>
    <property type="evidence" value="ECO:0007669"/>
    <property type="project" value="UniProtKB-KW"/>
</dbReference>
<dbReference type="SUPFAM" id="SSF56672">
    <property type="entry name" value="DNA/RNA polymerases"/>
    <property type="match status" value="1"/>
</dbReference>
<evidence type="ECO:0000256" key="3">
    <source>
        <dbReference type="ARBA" id="ARBA00022679"/>
    </source>
</evidence>
<keyword evidence="7" id="KW-0238">DNA-binding</keyword>
<keyword evidence="4" id="KW-0548">Nucleotidyltransferase</keyword>
<evidence type="ECO:0000259" key="9">
    <source>
        <dbReference type="Pfam" id="PF03175"/>
    </source>
</evidence>
<proteinExistence type="inferred from homology"/>
<dbReference type="EMBL" id="LAZR01013804">
    <property type="protein sequence ID" value="KKM20262.1"/>
    <property type="molecule type" value="Genomic_DNA"/>
</dbReference>
<dbReference type="InterPro" id="IPR004868">
    <property type="entry name" value="DNA-dir_DNA_pol_B_mt/vir"/>
</dbReference>
<dbReference type="InterPro" id="IPR043502">
    <property type="entry name" value="DNA/RNA_pol_sf"/>
</dbReference>
<accession>A0A0F9HYM9</accession>
<dbReference type="EC" id="2.7.7.7" evidence="2"/>
<name>A0A0F9HYM9_9ZZZZ</name>
<evidence type="ECO:0000256" key="5">
    <source>
        <dbReference type="ARBA" id="ARBA00022705"/>
    </source>
</evidence>
<evidence type="ECO:0000256" key="8">
    <source>
        <dbReference type="ARBA" id="ARBA00049244"/>
    </source>
</evidence>
<evidence type="ECO:0000256" key="7">
    <source>
        <dbReference type="ARBA" id="ARBA00023125"/>
    </source>
</evidence>